<sequence length="550" mass="62550">MQSVLRHHYCLEAATLGLLSHVAVFIRGEWHMRGPLLVKIYSGLIIAVLYAEYCRHDDFVAAILAAWSIIASYMTGLFVSITVYRKYFHRLRHFPGPSAAAVSKFWHVWKCSRQENYLLLEELSSKYGPIVRTGPEELTIIDPAVFSVIDGPKSPCNKAAWYDIVLPQVALNTTRSTKDHATRRRIWDRGFSPAALACYEERIAEYADLLTARIEGLVRQGGLVDGHEHATVNVTEWFSWFAFDVMGEFAFAKSFGMLHDGKWHLKIRLLIDAMSMLGPVSPVLWLSRLMFGMRPRTSLVKDWFSMLQWCKDCMDERLQEKVEHLDVSHWLIIGAFHKGLQTSDREWLNGDAVTIVVAGSGTVAVALTFAFFELAKSPVQQDRLYREVVDVDIRDRIQLQKCTHLNAVIQETLRLYPPVPTGGYRVTPPSGVFINDTHIPGNTTVMAPRYSIARLETAYECPNQFIPERWTTQQEKVKDKRGFSPFSQGKFGCVGKSLAMSEMRIVIALLVKKFKISFTDDDKGRSLFTGLRDRFTFAPGDLQLRFSIRG</sequence>
<accession>A0ACC2JP69</accession>
<keyword evidence="2" id="KW-1185">Reference proteome</keyword>
<proteinExistence type="predicted"/>
<gene>
    <name evidence="1" type="ORF">O1611_g4409</name>
</gene>
<comment type="caution">
    <text evidence="1">The sequence shown here is derived from an EMBL/GenBank/DDBJ whole genome shotgun (WGS) entry which is preliminary data.</text>
</comment>
<evidence type="ECO:0000313" key="2">
    <source>
        <dbReference type="Proteomes" id="UP001153332"/>
    </source>
</evidence>
<dbReference type="Proteomes" id="UP001153332">
    <property type="component" value="Unassembled WGS sequence"/>
</dbReference>
<reference evidence="1" key="1">
    <citation type="submission" date="2022-12" db="EMBL/GenBank/DDBJ databases">
        <title>Genome Sequence of Lasiodiplodia mahajangana.</title>
        <authorList>
            <person name="Buettner E."/>
        </authorList>
    </citation>
    <scope>NUCLEOTIDE SEQUENCE</scope>
    <source>
        <strain evidence="1">VT137</strain>
    </source>
</reference>
<name>A0ACC2JP69_9PEZI</name>
<protein>
    <submittedName>
        <fullName evidence="1">Uncharacterized protein</fullName>
    </submittedName>
</protein>
<organism evidence="1 2">
    <name type="scientific">Lasiodiplodia mahajangana</name>
    <dbReference type="NCBI Taxonomy" id="1108764"/>
    <lineage>
        <taxon>Eukaryota</taxon>
        <taxon>Fungi</taxon>
        <taxon>Dikarya</taxon>
        <taxon>Ascomycota</taxon>
        <taxon>Pezizomycotina</taxon>
        <taxon>Dothideomycetes</taxon>
        <taxon>Dothideomycetes incertae sedis</taxon>
        <taxon>Botryosphaeriales</taxon>
        <taxon>Botryosphaeriaceae</taxon>
        <taxon>Lasiodiplodia</taxon>
    </lineage>
</organism>
<evidence type="ECO:0000313" key="1">
    <source>
        <dbReference type="EMBL" id="KAJ8129220.1"/>
    </source>
</evidence>
<dbReference type="EMBL" id="JAPUUL010000825">
    <property type="protein sequence ID" value="KAJ8129220.1"/>
    <property type="molecule type" value="Genomic_DNA"/>
</dbReference>